<dbReference type="InterPro" id="IPR013693">
    <property type="entry name" value="SpoIID/LytB_N"/>
</dbReference>
<evidence type="ECO:0000313" key="3">
    <source>
        <dbReference type="EMBL" id="NFA60678.1"/>
    </source>
</evidence>
<dbReference type="NCBIfam" id="TIGR02870">
    <property type="entry name" value="spore_II_D"/>
    <property type="match status" value="1"/>
</dbReference>
<dbReference type="Proteomes" id="UP000473089">
    <property type="component" value="Unassembled WGS sequence"/>
</dbReference>
<accession>A0A6M0SYV0</accession>
<proteinExistence type="predicted"/>
<dbReference type="InterPro" id="IPR014225">
    <property type="entry name" value="Spore_II_D_firmicutes"/>
</dbReference>
<gene>
    <name evidence="3" type="primary">spoIID</name>
    <name evidence="3" type="ORF">EXM42_09845</name>
</gene>
<comment type="caution">
    <text evidence="3">The sequence shown here is derived from an EMBL/GenBank/DDBJ whole genome shotgun (WGS) entry which is preliminary data.</text>
</comment>
<name>A0A6M0SYV0_CLOBO</name>
<dbReference type="GO" id="GO:0030288">
    <property type="term" value="C:outer membrane-bounded periplasmic space"/>
    <property type="evidence" value="ECO:0007669"/>
    <property type="project" value="TreeGrafter"/>
</dbReference>
<dbReference type="PANTHER" id="PTHR30032">
    <property type="entry name" value="N-ACETYLMURAMOYL-L-ALANINE AMIDASE-RELATED"/>
    <property type="match status" value="1"/>
</dbReference>
<dbReference type="Pfam" id="PF08486">
    <property type="entry name" value="SpoIID"/>
    <property type="match status" value="1"/>
</dbReference>
<reference evidence="3 4" key="1">
    <citation type="submission" date="2019-02" db="EMBL/GenBank/DDBJ databases">
        <title>Genome sequencing of Clostridium botulinum clinical isolates.</title>
        <authorList>
            <person name="Brunt J."/>
            <person name="Van Vliet A.H.M."/>
            <person name="Stringer S.C."/>
            <person name="Grant K.A."/>
            <person name="Carter A.C."/>
            <person name="Peck M.W."/>
        </authorList>
    </citation>
    <scope>NUCLEOTIDE SEQUENCE [LARGE SCALE GENOMIC DNA]</scope>
    <source>
        <strain evidence="3 4">R1125/03</strain>
    </source>
</reference>
<dbReference type="GO" id="GO:0030435">
    <property type="term" value="P:sporulation resulting in formation of a cellular spore"/>
    <property type="evidence" value="ECO:0007669"/>
    <property type="project" value="InterPro"/>
</dbReference>
<protein>
    <submittedName>
        <fullName evidence="3">Stage II sporulation protein D</fullName>
    </submittedName>
</protein>
<feature type="domain" description="Sporulation stage II protein D amidase enhancer LytB N-terminal" evidence="2">
    <location>
        <begin position="81"/>
        <end position="186"/>
    </location>
</feature>
<keyword evidence="1" id="KW-0812">Transmembrane</keyword>
<dbReference type="EMBL" id="SGJP01000018">
    <property type="protein sequence ID" value="NFA60678.1"/>
    <property type="molecule type" value="Genomic_DNA"/>
</dbReference>
<organism evidence="3 4">
    <name type="scientific">Clostridium botulinum</name>
    <dbReference type="NCBI Taxonomy" id="1491"/>
    <lineage>
        <taxon>Bacteria</taxon>
        <taxon>Bacillati</taxon>
        <taxon>Bacillota</taxon>
        <taxon>Clostridia</taxon>
        <taxon>Eubacteriales</taxon>
        <taxon>Clostridiaceae</taxon>
        <taxon>Clostridium</taxon>
    </lineage>
</organism>
<keyword evidence="1" id="KW-0472">Membrane</keyword>
<dbReference type="InterPro" id="IPR051922">
    <property type="entry name" value="Bact_Sporulation_Assoc"/>
</dbReference>
<dbReference type="InterPro" id="IPR013486">
    <property type="entry name" value="SpoIID/LytB"/>
</dbReference>
<evidence type="ECO:0000256" key="1">
    <source>
        <dbReference type="SAM" id="Phobius"/>
    </source>
</evidence>
<dbReference type="PANTHER" id="PTHR30032:SF4">
    <property type="entry name" value="AMIDASE ENHANCER"/>
    <property type="match status" value="1"/>
</dbReference>
<evidence type="ECO:0000313" key="4">
    <source>
        <dbReference type="Proteomes" id="UP000473089"/>
    </source>
</evidence>
<keyword evidence="1" id="KW-1133">Transmembrane helix</keyword>
<sequence length="359" mass="41347">MRRLNNRYTNISKLVITILSTICIMLILSFALSFSWDKEQKGNKTISKIGLEKKKQEEKVDINKKYKVKSEPKVRVYFVNEKVVRSIPLEEYVKGVVSAEMPAEFHIEALKAQAVAARTYALAHMKGFGENQYNKRINADVCDSVQSQVFMPKDKRIKSWPKEKRTEYWNKIEESVNSTKGNVLVYNDEIVMAPYYFATSNGNTEDSENVFNSEVPYLKSVKSPGEEKAPKFKSSKKISYDQFISSIKKQYPKCNINKKDINKKIVIKEKTQSGSIKKIKIDNIEIKGTEFRKILGLNSSKFSLEFKDNYLIVNCNGYGHNVGMSQWGANSMGKSGKEYDYILKHYYKGVNIEILKYKN</sequence>
<evidence type="ECO:0000259" key="2">
    <source>
        <dbReference type="Pfam" id="PF08486"/>
    </source>
</evidence>
<feature type="transmembrane region" description="Helical" evidence="1">
    <location>
        <begin position="12"/>
        <end position="36"/>
    </location>
</feature>
<dbReference type="AlphaFoldDB" id="A0A6M0SYV0"/>
<dbReference type="NCBIfam" id="TIGR02669">
    <property type="entry name" value="SpoIID_LytB"/>
    <property type="match status" value="1"/>
</dbReference>